<dbReference type="STRING" id="104663.SAMN04488121_107240"/>
<dbReference type="OrthoDB" id="826619at2"/>
<dbReference type="InterPro" id="IPR011467">
    <property type="entry name" value="DUF1573"/>
</dbReference>
<proteinExistence type="predicted"/>
<evidence type="ECO:0008006" key="3">
    <source>
        <dbReference type="Google" id="ProtNLM"/>
    </source>
</evidence>
<protein>
    <recommendedName>
        <fullName evidence="3">DUF1573 domain-containing protein</fullName>
    </recommendedName>
</protein>
<evidence type="ECO:0000313" key="2">
    <source>
        <dbReference type="Proteomes" id="UP000199045"/>
    </source>
</evidence>
<name>A0A1G7Y846_CHIFI</name>
<evidence type="ECO:0000313" key="1">
    <source>
        <dbReference type="EMBL" id="SDG92544.1"/>
    </source>
</evidence>
<reference evidence="1 2" key="1">
    <citation type="submission" date="2016-10" db="EMBL/GenBank/DDBJ databases">
        <authorList>
            <person name="de Groot N.N."/>
        </authorList>
    </citation>
    <scope>NUCLEOTIDE SEQUENCE [LARGE SCALE GENOMIC DNA]</scope>
    <source>
        <strain evidence="1 2">DSM 527</strain>
    </source>
</reference>
<dbReference type="EMBL" id="FNBN01000007">
    <property type="protein sequence ID" value="SDG92544.1"/>
    <property type="molecule type" value="Genomic_DNA"/>
</dbReference>
<dbReference type="Proteomes" id="UP000199045">
    <property type="component" value="Unassembled WGS sequence"/>
</dbReference>
<gene>
    <name evidence="1" type="ORF">SAMN04488121_107240</name>
</gene>
<dbReference type="Gene3D" id="2.60.40.10">
    <property type="entry name" value="Immunoglobulins"/>
    <property type="match status" value="1"/>
</dbReference>
<accession>A0A1G7Y846</accession>
<dbReference type="InterPro" id="IPR013783">
    <property type="entry name" value="Ig-like_fold"/>
</dbReference>
<dbReference type="RefSeq" id="WP_089835903.1">
    <property type="nucleotide sequence ID" value="NZ_FNBN01000007.1"/>
</dbReference>
<dbReference type="AlphaFoldDB" id="A0A1G7Y846"/>
<dbReference type="Pfam" id="PF07610">
    <property type="entry name" value="DUF1573"/>
    <property type="match status" value="1"/>
</dbReference>
<organism evidence="1 2">
    <name type="scientific">Chitinophaga filiformis</name>
    <name type="common">Myxococcus filiformis</name>
    <name type="synonym">Flexibacter filiformis</name>
    <dbReference type="NCBI Taxonomy" id="104663"/>
    <lineage>
        <taxon>Bacteria</taxon>
        <taxon>Pseudomonadati</taxon>
        <taxon>Bacteroidota</taxon>
        <taxon>Chitinophagia</taxon>
        <taxon>Chitinophagales</taxon>
        <taxon>Chitinophagaceae</taxon>
        <taxon>Chitinophaga</taxon>
    </lineage>
</organism>
<sequence>MKPSLYPILIITVCLFACQPVTKQAKDNIPTCPADSFLLSPEVTVTNQQGKKEKLSDVLVKDSSTLVVRVTDNHPDESKHIALYRLRFITDEYPPTKNIIILADRLPADTGWGQLLKTASFKVRVFQIDSSLLPPALEQQQRAYLFYLNKQLHASKVYVPDSLYGSKTDSYFEQAGLVMGRTQVNSLLVHTKGMRKNSYYRSGSSNTDIYLSDRFVKVGPRNIYTRYYEDFYFRNTGREPLVIYKTSNNWGCTGCEVYVPAKPVQPGERDRIRVYYRPRQSGLFRNEIRVYSNTPGSPHTLIISGTAVNSSGRTTTIGFSRYKRF</sequence>